<feature type="region of interest" description="Disordered" evidence="3">
    <location>
        <begin position="409"/>
        <end position="431"/>
    </location>
</feature>
<evidence type="ECO:0008006" key="6">
    <source>
        <dbReference type="Google" id="ProtNLM"/>
    </source>
</evidence>
<dbReference type="EMBL" id="JADGJW010000043">
    <property type="protein sequence ID" value="KAJ3226138.1"/>
    <property type="molecule type" value="Genomic_DNA"/>
</dbReference>
<gene>
    <name evidence="4" type="ORF">HK099_005491</name>
</gene>
<dbReference type="GO" id="GO:0032934">
    <property type="term" value="F:sterol binding"/>
    <property type="evidence" value="ECO:0007669"/>
    <property type="project" value="TreeGrafter"/>
</dbReference>
<dbReference type="Gene3D" id="3.30.70.3490">
    <property type="match status" value="1"/>
</dbReference>
<dbReference type="Proteomes" id="UP001211065">
    <property type="component" value="Unassembled WGS sequence"/>
</dbReference>
<proteinExistence type="inferred from homology"/>
<evidence type="ECO:0000256" key="1">
    <source>
        <dbReference type="ARBA" id="ARBA00008842"/>
    </source>
</evidence>
<keyword evidence="5" id="KW-1185">Reference proteome</keyword>
<comment type="similarity">
    <text evidence="1 2">Belongs to the OSBP family.</text>
</comment>
<evidence type="ECO:0000313" key="5">
    <source>
        <dbReference type="Proteomes" id="UP001211065"/>
    </source>
</evidence>
<dbReference type="InterPro" id="IPR018494">
    <property type="entry name" value="Oxysterol-bd_CS"/>
</dbReference>
<dbReference type="AlphaFoldDB" id="A0AAD5U9D8"/>
<dbReference type="InterPro" id="IPR037239">
    <property type="entry name" value="OSBP_sf"/>
</dbReference>
<accession>A0AAD5U9D8</accession>
<dbReference type="GO" id="GO:0005829">
    <property type="term" value="C:cytosol"/>
    <property type="evidence" value="ECO:0007669"/>
    <property type="project" value="TreeGrafter"/>
</dbReference>
<dbReference type="PROSITE" id="PS01013">
    <property type="entry name" value="OSBP"/>
    <property type="match status" value="1"/>
</dbReference>
<comment type="caution">
    <text evidence="4">The sequence shown here is derived from an EMBL/GenBank/DDBJ whole genome shotgun (WGS) entry which is preliminary data.</text>
</comment>
<dbReference type="Gene3D" id="2.40.160.120">
    <property type="match status" value="1"/>
</dbReference>
<dbReference type="Pfam" id="PF01237">
    <property type="entry name" value="Oxysterol_BP"/>
    <property type="match status" value="1"/>
</dbReference>
<dbReference type="PANTHER" id="PTHR10972:SF102">
    <property type="entry name" value="OXYSTEROL-BINDING PROTEIN"/>
    <property type="match status" value="1"/>
</dbReference>
<dbReference type="SUPFAM" id="SSF144000">
    <property type="entry name" value="Oxysterol-binding protein-like"/>
    <property type="match status" value="1"/>
</dbReference>
<reference evidence="4" key="1">
    <citation type="submission" date="2020-05" db="EMBL/GenBank/DDBJ databases">
        <title>Phylogenomic resolution of chytrid fungi.</title>
        <authorList>
            <person name="Stajich J.E."/>
            <person name="Amses K."/>
            <person name="Simmons R."/>
            <person name="Seto K."/>
            <person name="Myers J."/>
            <person name="Bonds A."/>
            <person name="Quandt C.A."/>
            <person name="Barry K."/>
            <person name="Liu P."/>
            <person name="Grigoriev I."/>
            <person name="Longcore J.E."/>
            <person name="James T.Y."/>
        </authorList>
    </citation>
    <scope>NUCLEOTIDE SEQUENCE</scope>
    <source>
        <strain evidence="4">JEL0476</strain>
    </source>
</reference>
<dbReference type="GO" id="GO:0016020">
    <property type="term" value="C:membrane"/>
    <property type="evidence" value="ECO:0007669"/>
    <property type="project" value="TreeGrafter"/>
</dbReference>
<evidence type="ECO:0000256" key="2">
    <source>
        <dbReference type="RuleBase" id="RU003844"/>
    </source>
</evidence>
<sequence>MSNATSEEVILPLKEFIKTLDNLNVDNSEETYSISTFFKKVVSFGSGNLDDLGVAAPMTLLEPESGLKMWVKRNVNPFIEIGGDDPIERMISVLKFQVANLAFIAHKMKKPLNPLISETYFSTFKAKNDEIPSVVYIAEQVSHHPPISAIYMSTANGNVQLHSTTFPKFTVGKGMHLLIKEQGSSIINIHSWDEVYEFGIPNIIVQPRATFFYDATVDLYFDGCLTITCKKSNLHVKINFAAKTFLRNPGTGITGEIYYDDDSGPHHDVLYTIGGDWKKLIWLKKVGTKKEIIIADNRKCPRDIGLVLTLPEKLDDSHSERVWSKVIEAMQKKDYKTASKLKKSLEQWQRSYFLYLKKNNLDHHPEYFKKNAVELDSNKSWIFKTEDFELVKDNANLYYKKIEKTSGISESMDGKTTASENTHLTSKSNKSEEFENFKAEEEISYAAHSELKEELSPSTSDIINSRSDAHDEIKAAETSEEFSLVSAVESYTEDFISLQILMILKDERKNHSKSINNSVNLEECQVQVAELFVKNDISDVSLPTEIERKNDCSTIKTIEPCRKLADEEEKFDLVLAFDEANIFVEANSVCSEPKELKSPSEEVVDCNSLQNVRKKEEGESEEVLVFNSTEEVDVEVIKNRKIFSRLENNKEVECRHLSNSSDANESISVKKLLKTFNGENFTLNCETESLMKGEIEAIEGKKVLSKVVRKLYVDVD</sequence>
<dbReference type="InterPro" id="IPR000648">
    <property type="entry name" value="Oxysterol-bd"/>
</dbReference>
<feature type="compositionally biased region" description="Polar residues" evidence="3">
    <location>
        <begin position="409"/>
        <end position="428"/>
    </location>
</feature>
<protein>
    <recommendedName>
        <fullName evidence="6">Oxysterol-binding protein</fullName>
    </recommendedName>
</protein>
<name>A0AAD5U9D8_9FUNG</name>
<evidence type="ECO:0000256" key="3">
    <source>
        <dbReference type="SAM" id="MobiDB-lite"/>
    </source>
</evidence>
<evidence type="ECO:0000313" key="4">
    <source>
        <dbReference type="EMBL" id="KAJ3226138.1"/>
    </source>
</evidence>
<dbReference type="PANTHER" id="PTHR10972">
    <property type="entry name" value="OXYSTEROL-BINDING PROTEIN-RELATED"/>
    <property type="match status" value="1"/>
</dbReference>
<organism evidence="4 5">
    <name type="scientific">Clydaea vesicula</name>
    <dbReference type="NCBI Taxonomy" id="447962"/>
    <lineage>
        <taxon>Eukaryota</taxon>
        <taxon>Fungi</taxon>
        <taxon>Fungi incertae sedis</taxon>
        <taxon>Chytridiomycota</taxon>
        <taxon>Chytridiomycota incertae sedis</taxon>
        <taxon>Chytridiomycetes</taxon>
        <taxon>Lobulomycetales</taxon>
        <taxon>Lobulomycetaceae</taxon>
        <taxon>Clydaea</taxon>
    </lineage>
</organism>